<dbReference type="InterPro" id="IPR043504">
    <property type="entry name" value="Peptidase_S1_PA_chymotrypsin"/>
</dbReference>
<evidence type="ECO:0000256" key="1">
    <source>
        <dbReference type="SAM" id="MobiDB-lite"/>
    </source>
</evidence>
<dbReference type="GO" id="GO:0006508">
    <property type="term" value="P:proteolysis"/>
    <property type="evidence" value="ECO:0007669"/>
    <property type="project" value="InterPro"/>
</dbReference>
<dbReference type="Proteomes" id="UP000242474">
    <property type="component" value="Unassembled WGS sequence"/>
</dbReference>
<keyword evidence="2" id="KW-0812">Transmembrane</keyword>
<gene>
    <name evidence="5" type="ORF">COEREDRAFT_83198</name>
</gene>
<accession>A0A2G5B496</accession>
<dbReference type="PROSITE" id="PS50240">
    <property type="entry name" value="TRYPSIN_DOM"/>
    <property type="match status" value="1"/>
</dbReference>
<feature type="region of interest" description="Disordered" evidence="1">
    <location>
        <begin position="412"/>
        <end position="433"/>
    </location>
</feature>
<protein>
    <recommendedName>
        <fullName evidence="4">Peptidase S1 domain-containing protein</fullName>
    </recommendedName>
</protein>
<name>A0A2G5B496_COERN</name>
<dbReference type="SUPFAM" id="SSF50494">
    <property type="entry name" value="Trypsin-like serine proteases"/>
    <property type="match status" value="1"/>
</dbReference>
<dbReference type="GO" id="GO:0004252">
    <property type="term" value="F:serine-type endopeptidase activity"/>
    <property type="evidence" value="ECO:0007669"/>
    <property type="project" value="InterPro"/>
</dbReference>
<sequence length="464" mass="50690">MSCGLLLVRLILIATLWFPALIDSSPVKPQELVPRVTLQDLAKIKGAVLTKDGKQLSCGVGLLDNKASLVSADCLDYKDGSVDTNVNYRIYTDSGFDGATDQLEVMKITVHPAYNKKSKANNVALLEYNLSSNVTWRNYNSIDRSIWDDVIYAQRVLTDIETGGWGTSKMYVHSLDSDATCSDLSPIFKSNQDEFTCNEVVAETPLSELSLCKVPYGTVYGVTNNIVHQAGFFSHAVIEGGSDLCKYDTARTYYTLIGDYLTWVGSVTGRMYYYFKPSGVTLIKSPSGTDFKMNDVPSAASKGATVVSGNLFSLEAKDDFSNSESDTTAATANSEDHGDSVGTSGLSTKNTIIVAVCCTVGTLLVVVGLYFLIRWYRGNLSKTRDPYSSARVQDLLTDDIGGASLPHQHHPNNTFADMPYNRPPPAYREGDQRPSDNINVVADAPETLLHGHVLPDNIHHDKKD</sequence>
<keyword evidence="2" id="KW-0472">Membrane</keyword>
<keyword evidence="6" id="KW-1185">Reference proteome</keyword>
<dbReference type="Gene3D" id="2.40.10.10">
    <property type="entry name" value="Trypsin-like serine proteases"/>
    <property type="match status" value="1"/>
</dbReference>
<proteinExistence type="predicted"/>
<dbReference type="InterPro" id="IPR009003">
    <property type="entry name" value="Peptidase_S1_PA"/>
</dbReference>
<feature type="chain" id="PRO_5013767725" description="Peptidase S1 domain-containing protein" evidence="3">
    <location>
        <begin position="25"/>
        <end position="464"/>
    </location>
</feature>
<evidence type="ECO:0000259" key="4">
    <source>
        <dbReference type="PROSITE" id="PS50240"/>
    </source>
</evidence>
<dbReference type="PANTHER" id="PTHR24260:SF136">
    <property type="entry name" value="GH08193P-RELATED"/>
    <property type="match status" value="1"/>
</dbReference>
<organism evidence="5 6">
    <name type="scientific">Coemansia reversa (strain ATCC 12441 / NRRL 1564)</name>
    <dbReference type="NCBI Taxonomy" id="763665"/>
    <lineage>
        <taxon>Eukaryota</taxon>
        <taxon>Fungi</taxon>
        <taxon>Fungi incertae sedis</taxon>
        <taxon>Zoopagomycota</taxon>
        <taxon>Kickxellomycotina</taxon>
        <taxon>Kickxellomycetes</taxon>
        <taxon>Kickxellales</taxon>
        <taxon>Kickxellaceae</taxon>
        <taxon>Coemansia</taxon>
    </lineage>
</organism>
<feature type="domain" description="Peptidase S1" evidence="4">
    <location>
        <begin position="21"/>
        <end position="269"/>
    </location>
</feature>
<keyword evidence="2" id="KW-1133">Transmembrane helix</keyword>
<feature type="transmembrane region" description="Helical" evidence="2">
    <location>
        <begin position="352"/>
        <end position="373"/>
    </location>
</feature>
<dbReference type="OrthoDB" id="6380398at2759"/>
<dbReference type="InterPro" id="IPR001254">
    <property type="entry name" value="Trypsin_dom"/>
</dbReference>
<feature type="signal peptide" evidence="3">
    <location>
        <begin position="1"/>
        <end position="24"/>
    </location>
</feature>
<evidence type="ECO:0000313" key="6">
    <source>
        <dbReference type="Proteomes" id="UP000242474"/>
    </source>
</evidence>
<feature type="compositionally biased region" description="Polar residues" evidence="1">
    <location>
        <begin position="322"/>
        <end position="333"/>
    </location>
</feature>
<evidence type="ECO:0000313" key="5">
    <source>
        <dbReference type="EMBL" id="PIA13829.1"/>
    </source>
</evidence>
<feature type="region of interest" description="Disordered" evidence="1">
    <location>
        <begin position="321"/>
        <end position="342"/>
    </location>
</feature>
<evidence type="ECO:0000256" key="3">
    <source>
        <dbReference type="SAM" id="SignalP"/>
    </source>
</evidence>
<dbReference type="PANTHER" id="PTHR24260">
    <property type="match status" value="1"/>
</dbReference>
<keyword evidence="3" id="KW-0732">Signal</keyword>
<dbReference type="EMBL" id="KZ303526">
    <property type="protein sequence ID" value="PIA13829.1"/>
    <property type="molecule type" value="Genomic_DNA"/>
</dbReference>
<dbReference type="AlphaFoldDB" id="A0A2G5B496"/>
<reference evidence="5 6" key="1">
    <citation type="journal article" date="2015" name="Genome Biol. Evol.">
        <title>Phylogenomic analyses indicate that early fungi evolved digesting cell walls of algal ancestors of land plants.</title>
        <authorList>
            <person name="Chang Y."/>
            <person name="Wang S."/>
            <person name="Sekimoto S."/>
            <person name="Aerts A.L."/>
            <person name="Choi C."/>
            <person name="Clum A."/>
            <person name="LaButti K.M."/>
            <person name="Lindquist E.A."/>
            <person name="Yee Ngan C."/>
            <person name="Ohm R.A."/>
            <person name="Salamov A.A."/>
            <person name="Grigoriev I.V."/>
            <person name="Spatafora J.W."/>
            <person name="Berbee M.L."/>
        </authorList>
    </citation>
    <scope>NUCLEOTIDE SEQUENCE [LARGE SCALE GENOMIC DNA]</scope>
    <source>
        <strain evidence="5 6">NRRL 1564</strain>
    </source>
</reference>
<evidence type="ECO:0000256" key="2">
    <source>
        <dbReference type="SAM" id="Phobius"/>
    </source>
</evidence>
<dbReference type="InterPro" id="IPR051333">
    <property type="entry name" value="CLIP_Serine_Protease"/>
</dbReference>